<dbReference type="InterPro" id="IPR023578">
    <property type="entry name" value="Ras_GEF_dom_sf"/>
</dbReference>
<dbReference type="Gene3D" id="1.20.870.10">
    <property type="entry name" value="Son of sevenless (SoS) protein Chain: S domain 1"/>
    <property type="match status" value="1"/>
</dbReference>
<feature type="domain" description="Ras-GEF" evidence="4">
    <location>
        <begin position="477"/>
        <end position="706"/>
    </location>
</feature>
<feature type="region of interest" description="Disordered" evidence="3">
    <location>
        <begin position="44"/>
        <end position="63"/>
    </location>
</feature>
<feature type="domain" description="N-terminal Ras-GEF" evidence="5">
    <location>
        <begin position="318"/>
        <end position="442"/>
    </location>
</feature>
<dbReference type="AlphaFoldDB" id="A0A9Q0LGS2"/>
<evidence type="ECO:0000256" key="3">
    <source>
        <dbReference type="SAM" id="MobiDB-lite"/>
    </source>
</evidence>
<dbReference type="GO" id="GO:0005085">
    <property type="term" value="F:guanyl-nucleotide exchange factor activity"/>
    <property type="evidence" value="ECO:0007669"/>
    <property type="project" value="UniProtKB-KW"/>
</dbReference>
<keyword evidence="7" id="KW-1185">Reference proteome</keyword>
<feature type="compositionally biased region" description="Basic residues" evidence="3">
    <location>
        <begin position="1"/>
        <end position="11"/>
    </location>
</feature>
<feature type="region of interest" description="Disordered" evidence="3">
    <location>
        <begin position="1"/>
        <end position="39"/>
    </location>
</feature>
<evidence type="ECO:0000256" key="2">
    <source>
        <dbReference type="PROSITE-ProRule" id="PRU00168"/>
    </source>
</evidence>
<proteinExistence type="predicted"/>
<protein>
    <submittedName>
        <fullName evidence="6">Guanine nucleotide exchange factor</fullName>
    </submittedName>
</protein>
<reference evidence="6" key="1">
    <citation type="submission" date="2022-10" db="EMBL/GenBank/DDBJ databases">
        <title>Novel sulphate-reducing endosymbionts in the free-living metamonad Anaeramoeba.</title>
        <authorList>
            <person name="Jerlstrom-Hultqvist J."/>
            <person name="Cepicka I."/>
            <person name="Gallot-Lavallee L."/>
            <person name="Salas-Leiva D."/>
            <person name="Curtis B.A."/>
            <person name="Zahonova K."/>
            <person name="Pipaliya S."/>
            <person name="Dacks J."/>
            <person name="Roger A.J."/>
        </authorList>
    </citation>
    <scope>NUCLEOTIDE SEQUENCE</scope>
    <source>
        <strain evidence="6">BMAN</strain>
    </source>
</reference>
<dbReference type="PROSITE" id="PS50009">
    <property type="entry name" value="RASGEF_CAT"/>
    <property type="match status" value="1"/>
</dbReference>
<dbReference type="InterPro" id="IPR008937">
    <property type="entry name" value="Ras-like_GEF"/>
</dbReference>
<dbReference type="EMBL" id="JAPDFW010000081">
    <property type="protein sequence ID" value="KAJ5072468.1"/>
    <property type="molecule type" value="Genomic_DNA"/>
</dbReference>
<gene>
    <name evidence="6" type="ORF">M0811_01483</name>
</gene>
<dbReference type="InterPro" id="IPR036964">
    <property type="entry name" value="RASGEF_cat_dom_sf"/>
</dbReference>
<dbReference type="SMART" id="SM00229">
    <property type="entry name" value="RasGEFN"/>
    <property type="match status" value="1"/>
</dbReference>
<feature type="compositionally biased region" description="Basic and acidic residues" evidence="3">
    <location>
        <begin position="139"/>
        <end position="158"/>
    </location>
</feature>
<sequence>MSQKIHKKPRPLPKLNFPRQDSNDPTKPKPPPKPQPRIKKFNTIQEIPKNSNQNSNQNSIEKKTKFINKLKQFENISKAQNFPNKFEKDKIVNIPKSQSEQLRKSPNKQQEEVKVKIEKPKKSLSQNFPEQNSANNFLKKPEKTEEVQNKSEPTENSKKNWFPKVLREHPDVLSLKERVLPLTKEESLGKLYQLGYTETKESLTEKNLVELILKFLYHHGYDQTLRSLEVESGVFFEHYHRKEDSLKQLLEISLQNTENLWDSKYPFEQKNEEDPEVLFSGASIDWDNEESLENDISVWDEPPDSEENIIVIIDSETKKEEIRAGTLNKLIERLASDTSQDLKFVQIFLITYQSFTTPNKLLNKLIQRFHVPENLDDANFKIFKAKIQLRVCNVIRSWIEKHLTDFNEKLIKDIYNFVNTSLTEKTLVSIGASILKAISKSSDDQAIQDDEAYLDQRPEPILPKNIFSRSLSLLDINEEEIARQITLKEFNVWQKIKPRELLNLAWSKPKLKHRSPNVLQMIHNFNVLSKLVTFTIIECEKMQKRVKAIEKIIKIGEQLYLLKNFNDLLAILSGLDDSSITRLKETWELVSNKSMETKKKLSDVMSHTGSFKAYREEIKSVNPPCLPYLGIYLTDLTFIEDGNDDFIGSLINFRKRALIAEVILQIQQFQQKRYNFQPVYQISYLLEDCPYSADYFYSKSLQIQPRKK</sequence>
<dbReference type="Proteomes" id="UP001149090">
    <property type="component" value="Unassembled WGS sequence"/>
</dbReference>
<dbReference type="PROSITE" id="PS50212">
    <property type="entry name" value="RASGEF_NTER"/>
    <property type="match status" value="1"/>
</dbReference>
<comment type="caution">
    <text evidence="6">The sequence shown here is derived from an EMBL/GenBank/DDBJ whole genome shotgun (WGS) entry which is preliminary data.</text>
</comment>
<feature type="compositionally biased region" description="Basic and acidic residues" evidence="3">
    <location>
        <begin position="109"/>
        <end position="121"/>
    </location>
</feature>
<feature type="compositionally biased region" description="Polar residues" evidence="3">
    <location>
        <begin position="123"/>
        <end position="136"/>
    </location>
</feature>
<evidence type="ECO:0000259" key="5">
    <source>
        <dbReference type="PROSITE" id="PS50212"/>
    </source>
</evidence>
<dbReference type="Gene3D" id="1.10.840.10">
    <property type="entry name" value="Ras guanine-nucleotide exchange factors catalytic domain"/>
    <property type="match status" value="1"/>
</dbReference>
<dbReference type="GO" id="GO:0007265">
    <property type="term" value="P:Ras protein signal transduction"/>
    <property type="evidence" value="ECO:0007669"/>
    <property type="project" value="TreeGrafter"/>
</dbReference>
<keyword evidence="1 2" id="KW-0344">Guanine-nucleotide releasing factor</keyword>
<dbReference type="OrthoDB" id="546434at2759"/>
<dbReference type="InterPro" id="IPR001895">
    <property type="entry name" value="RASGEF_cat_dom"/>
</dbReference>
<name>A0A9Q0LGS2_ANAIG</name>
<dbReference type="InterPro" id="IPR000651">
    <property type="entry name" value="Ras-like_Gua-exchang_fac_N"/>
</dbReference>
<dbReference type="CDD" id="cd00155">
    <property type="entry name" value="RasGEF"/>
    <property type="match status" value="1"/>
</dbReference>
<evidence type="ECO:0000313" key="6">
    <source>
        <dbReference type="EMBL" id="KAJ5072468.1"/>
    </source>
</evidence>
<feature type="region of interest" description="Disordered" evidence="3">
    <location>
        <begin position="76"/>
        <end position="158"/>
    </location>
</feature>
<dbReference type="PANTHER" id="PTHR23113">
    <property type="entry name" value="GUANINE NUCLEOTIDE EXCHANGE FACTOR"/>
    <property type="match status" value="1"/>
</dbReference>
<dbReference type="Pfam" id="PF00617">
    <property type="entry name" value="RasGEF"/>
    <property type="match status" value="1"/>
</dbReference>
<accession>A0A9Q0LGS2</accession>
<organism evidence="6 7">
    <name type="scientific">Anaeramoeba ignava</name>
    <name type="common">Anaerobic marine amoeba</name>
    <dbReference type="NCBI Taxonomy" id="1746090"/>
    <lineage>
        <taxon>Eukaryota</taxon>
        <taxon>Metamonada</taxon>
        <taxon>Anaeramoebidae</taxon>
        <taxon>Anaeramoeba</taxon>
    </lineage>
</organism>
<evidence type="ECO:0000256" key="1">
    <source>
        <dbReference type="ARBA" id="ARBA00022658"/>
    </source>
</evidence>
<dbReference type="PROSITE" id="PS50896">
    <property type="entry name" value="LISH"/>
    <property type="match status" value="1"/>
</dbReference>
<dbReference type="PANTHER" id="PTHR23113:SF366">
    <property type="entry name" value="RAS GUANINE NUCLEOTIDE EXCHANGE FACTOR R"/>
    <property type="match status" value="1"/>
</dbReference>
<dbReference type="CDD" id="cd06224">
    <property type="entry name" value="REM"/>
    <property type="match status" value="1"/>
</dbReference>
<dbReference type="InterPro" id="IPR006594">
    <property type="entry name" value="LisH"/>
</dbReference>
<dbReference type="SMART" id="SM00147">
    <property type="entry name" value="RasGEF"/>
    <property type="match status" value="1"/>
</dbReference>
<dbReference type="GO" id="GO:0005886">
    <property type="term" value="C:plasma membrane"/>
    <property type="evidence" value="ECO:0007669"/>
    <property type="project" value="TreeGrafter"/>
</dbReference>
<feature type="compositionally biased region" description="Low complexity" evidence="3">
    <location>
        <begin position="50"/>
        <end position="59"/>
    </location>
</feature>
<dbReference type="Pfam" id="PF00618">
    <property type="entry name" value="RasGEF_N"/>
    <property type="match status" value="1"/>
</dbReference>
<dbReference type="SUPFAM" id="SSF48366">
    <property type="entry name" value="Ras GEF"/>
    <property type="match status" value="1"/>
</dbReference>
<evidence type="ECO:0000259" key="4">
    <source>
        <dbReference type="PROSITE" id="PS50009"/>
    </source>
</evidence>
<evidence type="ECO:0000313" key="7">
    <source>
        <dbReference type="Proteomes" id="UP001149090"/>
    </source>
</evidence>